<organism evidence="1 2">
    <name type="scientific">Tritrichomonas musculus</name>
    <dbReference type="NCBI Taxonomy" id="1915356"/>
    <lineage>
        <taxon>Eukaryota</taxon>
        <taxon>Metamonada</taxon>
        <taxon>Parabasalia</taxon>
        <taxon>Tritrichomonadida</taxon>
        <taxon>Tritrichomonadidae</taxon>
        <taxon>Tritrichomonas</taxon>
    </lineage>
</organism>
<reference evidence="1 2" key="1">
    <citation type="submission" date="2024-04" db="EMBL/GenBank/DDBJ databases">
        <title>Tritrichomonas musculus Genome.</title>
        <authorList>
            <person name="Alves-Ferreira E."/>
            <person name="Grigg M."/>
            <person name="Lorenzi H."/>
            <person name="Galac M."/>
        </authorList>
    </citation>
    <scope>NUCLEOTIDE SEQUENCE [LARGE SCALE GENOMIC DNA]</scope>
    <source>
        <strain evidence="1 2">EAF2021</strain>
    </source>
</reference>
<dbReference type="EMBL" id="JAPFFF010000005">
    <property type="protein sequence ID" value="KAK8890425.1"/>
    <property type="molecule type" value="Genomic_DNA"/>
</dbReference>
<gene>
    <name evidence="1" type="ORF">M9Y10_035201</name>
</gene>
<evidence type="ECO:0000313" key="2">
    <source>
        <dbReference type="Proteomes" id="UP001470230"/>
    </source>
</evidence>
<dbReference type="Proteomes" id="UP001470230">
    <property type="component" value="Unassembled WGS sequence"/>
</dbReference>
<keyword evidence="2" id="KW-1185">Reference proteome</keyword>
<sequence length="1950" mass="226271">MEKNEKSIITYLLQEFPSRIINQILFLHENFPTPEEGLDRLNETVYSYFKYYQYYDTEIVKLIQECCLIAVIDTTIFIPEFLKFFVHIPLDMEITNFDYPAFLNDSLKDSILTSISYRYSTFYVINSILTDFYYKLVVENGPLNKKDIEYIFKSLVDVLFTPIDHKNALQMNLIFVPKLSIIVYFISISIPDIVFEEAKKHIQKLPTECSFYQFFTLRFFSSFIYPKNILSEHLSSLNSIFIPLINYIISNKTISNLLISGNEFFKNFLGNALKMEQTNESLLLIKEINKMYNKIQSEQLSFNSTLVLYSTLCPQTNSLFQVQRFLTNISKQISTRASDTLKTFTAIIKGSNYCPYEICKITGENFRWRINKSDTNYLTQMIDIVVSNKSLFSVCQTNLANFFTQLSATKFAWFVQHHFNRIIEEDFFDENGEAVIEFSILLLKPKSPFLVYSNVHSNDPIISQFRNQMQRICAQILDTKSYTNANGDSVTYKTNSFTKALNLNSFEYEIEHIVDHTTIVPLYKTEVFPIADVFQDWKNLIQGNNNFSEYISNIEESSLKTFEQQNMVELLNSSAHNMIIKALNLYFITEQIDGDNSNNSILNKIPMFLLSKSPLLSAFTIRLLQAYVHVTKNASALETLLTIQVQQHEEIYIFGLALLHIIESLVYCEIQLSPILYESIFAWQCALIAAPYIQTREIGFMIADAVVPISPKNSPNIALFIKENEDKISHKAIKKFISYFSIEKIKGYKIVKFRDVSRTSSYLLFHTFLSTTFLMFNSTIQSSQPSYHKIFQAQILTLINARPVNNTLLDSISDCFFCLNLMTIRLATTSSFDQNTNISNLKGMIKQAKKILSVFKQKATIALSFYSSVNPLLEFPLKRPTNGFNILILCYTILFYRKRYDLKLIEKYFREILEYLNSHDYIRTEIYQVNPIMLNDIEKGMLPMSLCYMMVTLNKIFKNLMKQLIFNDNSSFLRTDVYKLDNSHPFAPNYWFPFLFNIVAMPPLQFPFLFAIVYNVITLYCSFTPIPMKFVNDFIGKCSTVNTLDLYTSIIQTSSELTLDFFASKSAENIVFFRSICNCFRKPNNVKKDLESLIENINNRIINDEIRGKNFDNAIYEHIGSLLANSSFYLCYNNGSEREISFKLIYHISLFAIVQGWPASNKLIPILDDFNQHYLNAVFPIPISQLCHLQKHLSIVFHSFSEQFLFKTLHIISSRLSVRSFIESIVPWFENVIITGKYGIVPNSIKTYFTSYFFVNSILNISFRKTLILDEHFTQTPMPINSMFIFELITKTNPLYFIDFILYERLSTKSLILYLALRYQDIVLPYLIDFLSFDYTFHCKIKSKNEERYEFVIKTILSTIISLLKENSQVIESKLHIVFLFCYINFDFDQFRVNDLIEKIYNFYSVDNEEDCIKKFNEIQINDIFNESFKWMISYGKIERSIRAIKIFSHISKIDENKKEDIIKAIKIICALLNQSNEIKDISIYCNFISKLMLMLDNIGSPLVDFSVDFLICNSSSFTPLFESSLSIVSKNIDGLEKNFDAIFYRLISADLTPKLIDLIFGLIVKMVLADFNCDKDVVFFALLPFIYQNGHHSMPISSNTTNKKMEHTSVKSAARQYSVPNLKSSSPSVKFRDLNQTTNLQISNKKANLTSVSTSNFQNISSVPIKGIDYSQNINNIVVDENKTNNVKNNEIILKLIQIFGERVDLVANLPFQNFISNERFNNILSNLISKIPGEIQFRIVSFFMEILRASSNKYFSIIYMISFFYLSINANELPVSPSIFTPIAQRVLMLNYANNSLLKNFIKVFENFKTPILPPKINGSKNFPLLPLTKNLELSFKESLPFLIQDDCFSDCSITHDLCKAVNEMSITRFESRDKEFEEGKNLKVSDNQYFPQLEKNSNVIIERIKSVIKKTEKKEINLNMKEALIIQKVNIDVFKVSIDEVNSLLDY</sequence>
<accession>A0ABR2KH14</accession>
<evidence type="ECO:0008006" key="3">
    <source>
        <dbReference type="Google" id="ProtNLM"/>
    </source>
</evidence>
<protein>
    <recommendedName>
        <fullName evidence="3">Ras-GAP domain-containing protein</fullName>
    </recommendedName>
</protein>
<evidence type="ECO:0000313" key="1">
    <source>
        <dbReference type="EMBL" id="KAK8890425.1"/>
    </source>
</evidence>
<proteinExistence type="predicted"/>
<comment type="caution">
    <text evidence="1">The sequence shown here is derived from an EMBL/GenBank/DDBJ whole genome shotgun (WGS) entry which is preliminary data.</text>
</comment>
<name>A0ABR2KH14_9EUKA</name>